<keyword evidence="1" id="KW-1133">Transmembrane helix</keyword>
<gene>
    <name evidence="2" type="ORF">H0E87_001568</name>
</gene>
<dbReference type="Proteomes" id="UP000807159">
    <property type="component" value="Chromosome 1"/>
</dbReference>
<keyword evidence="1" id="KW-0472">Membrane</keyword>
<organism evidence="2 3">
    <name type="scientific">Populus deltoides</name>
    <name type="common">Eastern poplar</name>
    <name type="synonym">Eastern cottonwood</name>
    <dbReference type="NCBI Taxonomy" id="3696"/>
    <lineage>
        <taxon>Eukaryota</taxon>
        <taxon>Viridiplantae</taxon>
        <taxon>Streptophyta</taxon>
        <taxon>Embryophyta</taxon>
        <taxon>Tracheophyta</taxon>
        <taxon>Spermatophyta</taxon>
        <taxon>Magnoliopsida</taxon>
        <taxon>eudicotyledons</taxon>
        <taxon>Gunneridae</taxon>
        <taxon>Pentapetalae</taxon>
        <taxon>rosids</taxon>
        <taxon>fabids</taxon>
        <taxon>Malpighiales</taxon>
        <taxon>Salicaceae</taxon>
        <taxon>Saliceae</taxon>
        <taxon>Populus</taxon>
    </lineage>
</organism>
<accession>A0A8T2ZRF5</accession>
<reference evidence="2" key="1">
    <citation type="journal article" date="2021" name="J. Hered.">
        <title>Genome Assembly of Salicaceae Populus deltoides (Eastern Cottonwood) I-69 Based on Nanopore Sequencing and Hi-C Technologies.</title>
        <authorList>
            <person name="Bai S."/>
            <person name="Wu H."/>
            <person name="Zhang J."/>
            <person name="Pan Z."/>
            <person name="Zhao W."/>
            <person name="Li Z."/>
            <person name="Tong C."/>
        </authorList>
    </citation>
    <scope>NUCLEOTIDE SEQUENCE</scope>
    <source>
        <tissue evidence="2">Leaf</tissue>
    </source>
</reference>
<protein>
    <submittedName>
        <fullName evidence="2">Uncharacterized protein</fullName>
    </submittedName>
</protein>
<keyword evidence="3" id="KW-1185">Reference proteome</keyword>
<proteinExistence type="predicted"/>
<comment type="caution">
    <text evidence="2">The sequence shown here is derived from an EMBL/GenBank/DDBJ whole genome shotgun (WGS) entry which is preliminary data.</text>
</comment>
<name>A0A8T2ZRF5_POPDE</name>
<keyword evidence="1" id="KW-0812">Transmembrane</keyword>
<feature type="transmembrane region" description="Helical" evidence="1">
    <location>
        <begin position="101"/>
        <end position="121"/>
    </location>
</feature>
<sequence length="127" mass="13319">MARKASALRTARTPALKPQAKLPRTAAEWTIMLVKLTSALANWESASAAVEERIEATAGMAASLRKESFLGRLPITWFFISLSALSLVFGSGESSRVRRSTGPWIGTVAAAVGMVVIGSGGGRIGMA</sequence>
<dbReference type="EMBL" id="JACEGQ020000001">
    <property type="protein sequence ID" value="KAH8520153.1"/>
    <property type="molecule type" value="Genomic_DNA"/>
</dbReference>
<evidence type="ECO:0000256" key="1">
    <source>
        <dbReference type="SAM" id="Phobius"/>
    </source>
</evidence>
<feature type="transmembrane region" description="Helical" evidence="1">
    <location>
        <begin position="69"/>
        <end position="89"/>
    </location>
</feature>
<evidence type="ECO:0000313" key="3">
    <source>
        <dbReference type="Proteomes" id="UP000807159"/>
    </source>
</evidence>
<evidence type="ECO:0000313" key="2">
    <source>
        <dbReference type="EMBL" id="KAH8520153.1"/>
    </source>
</evidence>
<dbReference type="AlphaFoldDB" id="A0A8T2ZRF5"/>